<dbReference type="Pfam" id="PF12146">
    <property type="entry name" value="Hydrolase_4"/>
    <property type="match status" value="1"/>
</dbReference>
<sequence length="324" mass="35131">MPCAMAAEHVPEPDDWLRRHRLPDGAEQSHVLMPDGWPVRVVHLPQRDKGHILILTGRADFAEKYAEVLHDLADAGWGATIFDWRGQGLSRRVGKTPQHGASPGFPVWLRDLASMIEWASARSDGPLVAMAHSMGGHLLLRHLAAGGGGVARAVLLAPMIGLNVQPVGPGIGRWLAGVQVVRGKGDDYVWGGGPWQPGRPGEQRQRWLTSDIERFRDESWWIGTYPALALGSVTWGWLDDAFASIDALTAPGAAEGIATPVQFQIPARDGLVDCAATRRLAARIPGAQLIEYADGAHELLREADPLRQQVLADALAFLDMISLP</sequence>
<name>A0A255Y748_9SPHN</name>
<protein>
    <recommendedName>
        <fullName evidence="1">Serine aminopeptidase S33 domain-containing protein</fullName>
    </recommendedName>
</protein>
<dbReference type="PANTHER" id="PTHR11614">
    <property type="entry name" value="PHOSPHOLIPASE-RELATED"/>
    <property type="match status" value="1"/>
</dbReference>
<dbReference type="OrthoDB" id="9788260at2"/>
<evidence type="ECO:0000313" key="3">
    <source>
        <dbReference type="Proteomes" id="UP000216991"/>
    </source>
</evidence>
<dbReference type="SUPFAM" id="SSF53474">
    <property type="entry name" value="alpha/beta-Hydrolases"/>
    <property type="match status" value="1"/>
</dbReference>
<reference evidence="2 3" key="1">
    <citation type="submission" date="2017-07" db="EMBL/GenBank/DDBJ databases">
        <title>Sandarakinorhabdus cyanobacteriorum sp. nov., a novel bacterium isolated from cyanobacterial aggregates in a eutrophic lake.</title>
        <authorList>
            <person name="Cai H."/>
        </authorList>
    </citation>
    <scope>NUCLEOTIDE SEQUENCE [LARGE SCALE GENOMIC DNA]</scope>
    <source>
        <strain evidence="2 3">TH057</strain>
    </source>
</reference>
<gene>
    <name evidence="2" type="ORF">CHU93_14555</name>
</gene>
<organism evidence="2 3">
    <name type="scientific">Sandarakinorhabdus cyanobacteriorum</name>
    <dbReference type="NCBI Taxonomy" id="1981098"/>
    <lineage>
        <taxon>Bacteria</taxon>
        <taxon>Pseudomonadati</taxon>
        <taxon>Pseudomonadota</taxon>
        <taxon>Alphaproteobacteria</taxon>
        <taxon>Sphingomonadales</taxon>
        <taxon>Sphingosinicellaceae</taxon>
        <taxon>Sandarakinorhabdus</taxon>
    </lineage>
</organism>
<dbReference type="EMBL" id="NOXT01000123">
    <property type="protein sequence ID" value="OYQ25052.1"/>
    <property type="molecule type" value="Genomic_DNA"/>
</dbReference>
<dbReference type="InterPro" id="IPR029058">
    <property type="entry name" value="AB_hydrolase_fold"/>
</dbReference>
<evidence type="ECO:0000313" key="2">
    <source>
        <dbReference type="EMBL" id="OYQ25052.1"/>
    </source>
</evidence>
<dbReference type="InterPro" id="IPR022742">
    <property type="entry name" value="Hydrolase_4"/>
</dbReference>
<keyword evidence="3" id="KW-1185">Reference proteome</keyword>
<dbReference type="Gene3D" id="3.40.50.1820">
    <property type="entry name" value="alpha/beta hydrolase"/>
    <property type="match status" value="1"/>
</dbReference>
<dbReference type="AlphaFoldDB" id="A0A255Y748"/>
<accession>A0A255Y748</accession>
<proteinExistence type="predicted"/>
<comment type="caution">
    <text evidence="2">The sequence shown here is derived from an EMBL/GenBank/DDBJ whole genome shotgun (WGS) entry which is preliminary data.</text>
</comment>
<dbReference type="InterPro" id="IPR051044">
    <property type="entry name" value="MAG_DAG_Lipase"/>
</dbReference>
<evidence type="ECO:0000259" key="1">
    <source>
        <dbReference type="Pfam" id="PF12146"/>
    </source>
</evidence>
<dbReference type="Proteomes" id="UP000216991">
    <property type="component" value="Unassembled WGS sequence"/>
</dbReference>
<feature type="domain" description="Serine aminopeptidase S33" evidence="1">
    <location>
        <begin position="48"/>
        <end position="304"/>
    </location>
</feature>